<evidence type="ECO:0000313" key="1">
    <source>
        <dbReference type="EMBL" id="KAG0442901.1"/>
    </source>
</evidence>
<dbReference type="EMBL" id="JABSTQ010004135">
    <property type="protein sequence ID" value="KAG0442901.1"/>
    <property type="molecule type" value="Genomic_DNA"/>
</dbReference>
<evidence type="ECO:0000313" key="2">
    <source>
        <dbReference type="Proteomes" id="UP000805193"/>
    </source>
</evidence>
<comment type="caution">
    <text evidence="1">The sequence shown here is derived from an EMBL/GenBank/DDBJ whole genome shotgun (WGS) entry which is preliminary data.</text>
</comment>
<protein>
    <submittedName>
        <fullName evidence="1">Uncharacterized protein</fullName>
    </submittedName>
</protein>
<accession>A0AC60QWV6</accession>
<sequence>MIIPQRMQEPEPALADPSYVEPKTEKAVNRSDTQENQTVREAIADPAVETVATSASVSPVEPETEPSDLVEDVVNLDPKPAGGSYYDDEV</sequence>
<keyword evidence="2" id="KW-1185">Reference proteome</keyword>
<organism evidence="1 2">
    <name type="scientific">Ixodes persulcatus</name>
    <name type="common">Taiga tick</name>
    <dbReference type="NCBI Taxonomy" id="34615"/>
    <lineage>
        <taxon>Eukaryota</taxon>
        <taxon>Metazoa</taxon>
        <taxon>Ecdysozoa</taxon>
        <taxon>Arthropoda</taxon>
        <taxon>Chelicerata</taxon>
        <taxon>Arachnida</taxon>
        <taxon>Acari</taxon>
        <taxon>Parasitiformes</taxon>
        <taxon>Ixodida</taxon>
        <taxon>Ixodoidea</taxon>
        <taxon>Ixodidae</taxon>
        <taxon>Ixodinae</taxon>
        <taxon>Ixodes</taxon>
    </lineage>
</organism>
<dbReference type="Proteomes" id="UP000805193">
    <property type="component" value="Unassembled WGS sequence"/>
</dbReference>
<name>A0AC60QWV6_IXOPE</name>
<reference evidence="1 2" key="1">
    <citation type="journal article" date="2020" name="Cell">
        <title>Large-Scale Comparative Analyses of Tick Genomes Elucidate Their Genetic Diversity and Vector Capacities.</title>
        <authorList>
            <consortium name="Tick Genome and Microbiome Consortium (TIGMIC)"/>
            <person name="Jia N."/>
            <person name="Wang J."/>
            <person name="Shi W."/>
            <person name="Du L."/>
            <person name="Sun Y."/>
            <person name="Zhan W."/>
            <person name="Jiang J.F."/>
            <person name="Wang Q."/>
            <person name="Zhang B."/>
            <person name="Ji P."/>
            <person name="Bell-Sakyi L."/>
            <person name="Cui X.M."/>
            <person name="Yuan T.T."/>
            <person name="Jiang B.G."/>
            <person name="Yang W.F."/>
            <person name="Lam T.T."/>
            <person name="Chang Q.C."/>
            <person name="Ding S.J."/>
            <person name="Wang X.J."/>
            <person name="Zhu J.G."/>
            <person name="Ruan X.D."/>
            <person name="Zhao L."/>
            <person name="Wei J.T."/>
            <person name="Ye R.Z."/>
            <person name="Que T.C."/>
            <person name="Du C.H."/>
            <person name="Zhou Y.H."/>
            <person name="Cheng J.X."/>
            <person name="Dai P.F."/>
            <person name="Guo W.B."/>
            <person name="Han X.H."/>
            <person name="Huang E.J."/>
            <person name="Li L.F."/>
            <person name="Wei W."/>
            <person name="Gao Y.C."/>
            <person name="Liu J.Z."/>
            <person name="Shao H.Z."/>
            <person name="Wang X."/>
            <person name="Wang C.C."/>
            <person name="Yang T.C."/>
            <person name="Huo Q.B."/>
            <person name="Li W."/>
            <person name="Chen H.Y."/>
            <person name="Chen S.E."/>
            <person name="Zhou L.G."/>
            <person name="Ni X.B."/>
            <person name="Tian J.H."/>
            <person name="Sheng Y."/>
            <person name="Liu T."/>
            <person name="Pan Y.S."/>
            <person name="Xia L.Y."/>
            <person name="Li J."/>
            <person name="Zhao F."/>
            <person name="Cao W.C."/>
        </authorList>
    </citation>
    <scope>NUCLEOTIDE SEQUENCE [LARGE SCALE GENOMIC DNA]</scope>
    <source>
        <strain evidence="1">Iper-2018</strain>
    </source>
</reference>
<proteinExistence type="predicted"/>
<gene>
    <name evidence="1" type="ORF">HPB47_015500</name>
</gene>